<keyword evidence="3" id="KW-1185">Reference proteome</keyword>
<accession>A0A0M2K0D8</accession>
<sequence>AGSRCACSRGARAGVAATSVAAVHVPCTHAEAQPHAGAVVHAGAGTVVVCAADNDSGTHQRGARDHKRGARDHKRGARDHYGAGGGADDCVTVCV</sequence>
<evidence type="ECO:0000256" key="1">
    <source>
        <dbReference type="SAM" id="MobiDB-lite"/>
    </source>
</evidence>
<dbReference type="RefSeq" id="WP_046676635.1">
    <property type="nucleotide sequence ID" value="NZ_LAUZ02000064.1"/>
</dbReference>
<reference evidence="2 3" key="1">
    <citation type="journal article" date="2015" name="Genome Announc.">
        <title>Draft Genome Sequence of Mycobacterium obuense Strain UC1, Isolated from Patient Sputum.</title>
        <authorList>
            <person name="Greninger A.L."/>
            <person name="Cunningham G."/>
            <person name="Hsu E.D."/>
            <person name="Yu J.M."/>
            <person name="Chiu C.Y."/>
            <person name="Miller S."/>
        </authorList>
    </citation>
    <scope>NUCLEOTIDE SEQUENCE [LARGE SCALE GENOMIC DNA]</scope>
    <source>
        <strain evidence="2 3">UC1</strain>
    </source>
</reference>
<dbReference type="EMBL" id="LAUZ02000064">
    <property type="protein sequence ID" value="KKF00593.2"/>
    <property type="molecule type" value="Genomic_DNA"/>
</dbReference>
<feature type="region of interest" description="Disordered" evidence="1">
    <location>
        <begin position="55"/>
        <end position="88"/>
    </location>
</feature>
<feature type="non-terminal residue" evidence="2">
    <location>
        <position position="1"/>
    </location>
</feature>
<proteinExistence type="predicted"/>
<dbReference type="Proteomes" id="UP000034150">
    <property type="component" value="Unassembled WGS sequence"/>
</dbReference>
<protein>
    <submittedName>
        <fullName evidence="2">Uncharacterized protein</fullName>
    </submittedName>
</protein>
<comment type="caution">
    <text evidence="2">The sequence shown here is derived from an EMBL/GenBank/DDBJ whole genome shotgun (WGS) entry which is preliminary data.</text>
</comment>
<name>A0A0M2K0D8_9MYCO</name>
<organism evidence="2 3">
    <name type="scientific">Mycolicibacterium obuense</name>
    <dbReference type="NCBI Taxonomy" id="1807"/>
    <lineage>
        <taxon>Bacteria</taxon>
        <taxon>Bacillati</taxon>
        <taxon>Actinomycetota</taxon>
        <taxon>Actinomycetes</taxon>
        <taxon>Mycobacteriales</taxon>
        <taxon>Mycobacteriaceae</taxon>
        <taxon>Mycolicibacterium</taxon>
    </lineage>
</organism>
<evidence type="ECO:0000313" key="3">
    <source>
        <dbReference type="Proteomes" id="UP000034150"/>
    </source>
</evidence>
<evidence type="ECO:0000313" key="2">
    <source>
        <dbReference type="EMBL" id="KKF00593.2"/>
    </source>
</evidence>
<gene>
    <name evidence="2" type="ORF">WN67_18145</name>
</gene>
<feature type="compositionally biased region" description="Basic residues" evidence="1">
    <location>
        <begin position="64"/>
        <end position="77"/>
    </location>
</feature>
<dbReference type="AlphaFoldDB" id="A0A0M2K0D8"/>